<name>A0A9W6A436_ASPNG</name>
<comment type="caution">
    <text evidence="2">The sequence shown here is derived from an EMBL/GenBank/DDBJ whole genome shotgun (WGS) entry which is preliminary data.</text>
</comment>
<proteinExistence type="predicted"/>
<dbReference type="AlphaFoldDB" id="A0A9W6A436"/>
<feature type="compositionally biased region" description="Polar residues" evidence="1">
    <location>
        <begin position="74"/>
        <end position="93"/>
    </location>
</feature>
<accession>A0A9W6A436</accession>
<feature type="region of interest" description="Disordered" evidence="1">
    <location>
        <begin position="267"/>
        <end position="345"/>
    </location>
</feature>
<feature type="compositionally biased region" description="Low complexity" evidence="1">
    <location>
        <begin position="709"/>
        <end position="719"/>
    </location>
</feature>
<dbReference type="EMBL" id="BRPB01000042">
    <property type="protein sequence ID" value="GLA50699.1"/>
    <property type="molecule type" value="Genomic_DNA"/>
</dbReference>
<evidence type="ECO:0000256" key="1">
    <source>
        <dbReference type="SAM" id="MobiDB-lite"/>
    </source>
</evidence>
<evidence type="ECO:0008006" key="4">
    <source>
        <dbReference type="Google" id="ProtNLM"/>
    </source>
</evidence>
<evidence type="ECO:0000313" key="2">
    <source>
        <dbReference type="EMBL" id="GLA50699.1"/>
    </source>
</evidence>
<gene>
    <name evidence="2" type="ORF">AnigIFM63604_007008</name>
</gene>
<feature type="region of interest" description="Disordered" evidence="1">
    <location>
        <begin position="706"/>
        <end position="737"/>
    </location>
</feature>
<sequence>MEAVGSASAIIGIATTGIQCSIKLLTFADQIKSAPDEIANIAEDISVNASILQQLGGLADEALFHEQAAPNTSINTNISNGKSRVANSESTDIGDTESHEPQNGIFNAAGLAIVINLASKCNAIFERLEEGLRKASKQLRADTQNKDRFKLSRAEMVKWPFVKPQMDAMRAELRDAKGTLMLMLQVAMLRYSKKVMEGHATRTSLTPYSQEDQYLLKRSIVAAERARIDVAKQQDDTLTRNEASSVTEKDLVDENFQTAEMTTMVAVPLQVRPPRNLGDNATREMPQISSVDSNNSNWKPRQDLDSGSALTEPSEADRVRTAEQNSSIPSTSSANERLESSITSPSLASNAPLGVYLTTPKLQITDGKHRVVYHVRRLVVASQDVDTQIGRWKETSDNTVLNQLLALSADEQEALDALNSNDGYSNVTDNGTLEWIHFGEYLPVDGVDGIRARSLVFIMSLMHHRSTTEGEMTTSEGAEVQRAITDDIRIERKHVLPESLNAYGLPWKWDKIDYDYIIINKAMFNHFEEDLLAHTRQLRNERYIMQLNSHLTDLKVKDRKRYRRSGPLHQIKRLLRAIGPRHKIKAFDASPIYVPGRSGIGPRHRRAYHTSLGYVPGAGYGVAGCGGGGGGAGCGGMGGMEEENVDRTSQVHYLEEESPAPLPDTHVYGKEEVDLHASSVPQYHGEQSNISNVVHTSASVGISLQANRSPSVSSVVASSPGPPTQDGRRPGPAEFKSTRENRSLWLVERFAASKSEIHSDESLPSLPSSTTDVREPSEEEDDMEGIVSELLDRYTAA</sequence>
<reference evidence="2" key="1">
    <citation type="submission" date="2022-07" db="EMBL/GenBank/DDBJ databases">
        <title>Taxonomy of Aspergillus series Nigri: significant species reduction supported by multi-species coalescent approaches.</title>
        <authorList>
            <person name="Bian C."/>
            <person name="Kusuya Y."/>
            <person name="Sklenar F."/>
            <person name="D'hooge E."/>
            <person name="Yaguchi T."/>
            <person name="Takahashi H."/>
            <person name="Hubka V."/>
        </authorList>
    </citation>
    <scope>NUCLEOTIDE SEQUENCE</scope>
    <source>
        <strain evidence="2">IFM 63604</strain>
    </source>
</reference>
<feature type="compositionally biased region" description="Basic and acidic residues" evidence="1">
    <location>
        <begin position="726"/>
        <end position="737"/>
    </location>
</feature>
<protein>
    <recommendedName>
        <fullName evidence="4">Fungal N-terminal domain-containing protein</fullName>
    </recommendedName>
</protein>
<feature type="region of interest" description="Disordered" evidence="1">
    <location>
        <begin position="74"/>
        <end position="98"/>
    </location>
</feature>
<feature type="compositionally biased region" description="Polar residues" evidence="1">
    <location>
        <begin position="322"/>
        <end position="345"/>
    </location>
</feature>
<organism evidence="2 3">
    <name type="scientific">Aspergillus niger</name>
    <dbReference type="NCBI Taxonomy" id="5061"/>
    <lineage>
        <taxon>Eukaryota</taxon>
        <taxon>Fungi</taxon>
        <taxon>Dikarya</taxon>
        <taxon>Ascomycota</taxon>
        <taxon>Pezizomycotina</taxon>
        <taxon>Eurotiomycetes</taxon>
        <taxon>Eurotiomycetidae</taxon>
        <taxon>Eurotiales</taxon>
        <taxon>Aspergillaceae</taxon>
        <taxon>Aspergillus</taxon>
        <taxon>Aspergillus subgen. Circumdati</taxon>
    </lineage>
</organism>
<feature type="region of interest" description="Disordered" evidence="1">
    <location>
        <begin position="755"/>
        <end position="786"/>
    </location>
</feature>
<dbReference type="Proteomes" id="UP001144191">
    <property type="component" value="Unassembled WGS sequence"/>
</dbReference>
<feature type="compositionally biased region" description="Polar residues" evidence="1">
    <location>
        <begin position="287"/>
        <end position="299"/>
    </location>
</feature>
<evidence type="ECO:0000313" key="3">
    <source>
        <dbReference type="Proteomes" id="UP001144191"/>
    </source>
</evidence>